<feature type="domain" description="B12-binding" evidence="3">
    <location>
        <begin position="87"/>
        <end position="214"/>
    </location>
</feature>
<dbReference type="CDD" id="cd02070">
    <property type="entry name" value="corrinoid_protein_B12-BD"/>
    <property type="match status" value="1"/>
</dbReference>
<dbReference type="InterPro" id="IPR006158">
    <property type="entry name" value="Cobalamin-bd"/>
</dbReference>
<dbReference type="PANTHER" id="PTHR45833">
    <property type="entry name" value="METHIONINE SYNTHASE"/>
    <property type="match status" value="1"/>
</dbReference>
<evidence type="ECO:0000259" key="4">
    <source>
        <dbReference type="PROSITE" id="PS51337"/>
    </source>
</evidence>
<organism evidence="5 6">
    <name type="scientific">Tepidibacter hydrothermalis</name>
    <dbReference type="NCBI Taxonomy" id="3036126"/>
    <lineage>
        <taxon>Bacteria</taxon>
        <taxon>Bacillati</taxon>
        <taxon>Bacillota</taxon>
        <taxon>Clostridia</taxon>
        <taxon>Peptostreptococcales</taxon>
        <taxon>Peptostreptococcaceae</taxon>
        <taxon>Tepidibacter</taxon>
    </lineage>
</organism>
<dbReference type="PROSITE" id="PS51332">
    <property type="entry name" value="B12_BINDING"/>
    <property type="match status" value="1"/>
</dbReference>
<dbReference type="SUPFAM" id="SSF52242">
    <property type="entry name" value="Cobalamin (vitamin B12)-binding domain"/>
    <property type="match status" value="1"/>
</dbReference>
<dbReference type="InterPro" id="IPR003759">
    <property type="entry name" value="Cbl-bd_cap"/>
</dbReference>
<dbReference type="Gene3D" id="3.40.50.280">
    <property type="entry name" value="Cobalamin-binding domain"/>
    <property type="match status" value="1"/>
</dbReference>
<keyword evidence="2" id="KW-0170">Cobalt</keyword>
<dbReference type="SMART" id="SM01018">
    <property type="entry name" value="B12-binding_2"/>
    <property type="match status" value="1"/>
</dbReference>
<accession>A0ABY8ECK3</accession>
<gene>
    <name evidence="5" type="ORF">P4S50_14780</name>
</gene>
<name>A0ABY8ECK3_9FIRM</name>
<dbReference type="PANTHER" id="PTHR45833:SF1">
    <property type="entry name" value="METHIONINE SYNTHASE"/>
    <property type="match status" value="1"/>
</dbReference>
<dbReference type="InterPro" id="IPR036724">
    <property type="entry name" value="Cobalamin-bd_sf"/>
</dbReference>
<dbReference type="SUPFAM" id="SSF47644">
    <property type="entry name" value="Methionine synthase domain"/>
    <property type="match status" value="1"/>
</dbReference>
<dbReference type="Pfam" id="PF02607">
    <property type="entry name" value="B12-binding_2"/>
    <property type="match status" value="1"/>
</dbReference>
<reference evidence="5 6" key="1">
    <citation type="submission" date="2023-03" db="EMBL/GenBank/DDBJ databases">
        <title>Complete genome sequence of Tepidibacter sp. SWIR-1, isolated from a deep-sea hydrothermal vent.</title>
        <authorList>
            <person name="Li X."/>
        </authorList>
    </citation>
    <scope>NUCLEOTIDE SEQUENCE [LARGE SCALE GENOMIC DNA]</scope>
    <source>
        <strain evidence="5 6">SWIR-1</strain>
    </source>
</reference>
<evidence type="ECO:0000313" key="5">
    <source>
        <dbReference type="EMBL" id="WFD09640.1"/>
    </source>
</evidence>
<evidence type="ECO:0000259" key="3">
    <source>
        <dbReference type="PROSITE" id="PS51332"/>
    </source>
</evidence>
<keyword evidence="6" id="KW-1185">Reference proteome</keyword>
<dbReference type="RefSeq" id="WP_277731571.1">
    <property type="nucleotide sequence ID" value="NZ_CP120733.1"/>
</dbReference>
<evidence type="ECO:0000256" key="1">
    <source>
        <dbReference type="ARBA" id="ARBA00022723"/>
    </source>
</evidence>
<dbReference type="InterPro" id="IPR036594">
    <property type="entry name" value="Meth_synthase_dom"/>
</dbReference>
<dbReference type="Proteomes" id="UP001222800">
    <property type="component" value="Chromosome"/>
</dbReference>
<dbReference type="EMBL" id="CP120733">
    <property type="protein sequence ID" value="WFD09640.1"/>
    <property type="molecule type" value="Genomic_DNA"/>
</dbReference>
<evidence type="ECO:0000313" key="6">
    <source>
        <dbReference type="Proteomes" id="UP001222800"/>
    </source>
</evidence>
<dbReference type="PROSITE" id="PS51337">
    <property type="entry name" value="B12_BINDING_NTER"/>
    <property type="match status" value="1"/>
</dbReference>
<sequence>MYYKKISECIINGDTETVIELTKEALAKKYPPDYILEKGLISGMNEIAEKFREDTVLVPEVLLSTRAMNASIYILQPYFKKSKRNNKMKIIMGTVAGDLHDIGKNIVKSILIADGAIVIDLGINVSTKKFIDTVYKEKPNILIMSALLTTTLPAMKEVIEELKNKELRESVKVIVGGTPVTETFARRIGADYYFEDVFTLRSFLEKNSHKFISK</sequence>
<feature type="domain" description="B12-binding N-terminal" evidence="4">
    <location>
        <begin position="1"/>
        <end position="87"/>
    </location>
</feature>
<dbReference type="InterPro" id="IPR050554">
    <property type="entry name" value="Met_Synthase/Corrinoid"/>
</dbReference>
<protein>
    <submittedName>
        <fullName evidence="5">Corrinoid protein</fullName>
    </submittedName>
</protein>
<evidence type="ECO:0000256" key="2">
    <source>
        <dbReference type="ARBA" id="ARBA00023285"/>
    </source>
</evidence>
<dbReference type="Gene3D" id="1.10.1240.10">
    <property type="entry name" value="Methionine synthase domain"/>
    <property type="match status" value="1"/>
</dbReference>
<proteinExistence type="predicted"/>
<dbReference type="Pfam" id="PF02310">
    <property type="entry name" value="B12-binding"/>
    <property type="match status" value="1"/>
</dbReference>
<keyword evidence="1" id="KW-0479">Metal-binding</keyword>